<dbReference type="EMBL" id="AMZH03010345">
    <property type="protein sequence ID" value="RRT54923.1"/>
    <property type="molecule type" value="Genomic_DNA"/>
</dbReference>
<evidence type="ECO:0000256" key="1">
    <source>
        <dbReference type="ARBA" id="ARBA00009431"/>
    </source>
</evidence>
<evidence type="ECO:0000313" key="3">
    <source>
        <dbReference type="EMBL" id="RRT54923.1"/>
    </source>
</evidence>
<accession>A0A426YT53</accession>
<dbReference type="GO" id="GO:0006508">
    <property type="term" value="P:proteolysis"/>
    <property type="evidence" value="ECO:0007669"/>
    <property type="project" value="InterPro"/>
</dbReference>
<gene>
    <name evidence="3" type="ORF">B296_00042743</name>
</gene>
<feature type="chain" id="PRO_5018972007" evidence="2">
    <location>
        <begin position="23"/>
        <end position="78"/>
    </location>
</feature>
<dbReference type="InterPro" id="IPR001563">
    <property type="entry name" value="Peptidase_S10"/>
</dbReference>
<sequence length="78" mass="8861">MLFNILVSNLLFVESPAGVGWSYSNTTSDYNRDDESTGMLTDPISPLVLNYSYTDGNINILPLLKRIVKHQIPVWVFR</sequence>
<feature type="signal peptide" evidence="2">
    <location>
        <begin position="1"/>
        <end position="22"/>
    </location>
</feature>
<dbReference type="Gene3D" id="3.40.50.1820">
    <property type="entry name" value="alpha/beta hydrolase"/>
    <property type="match status" value="1"/>
</dbReference>
<organism evidence="3 4">
    <name type="scientific">Ensete ventricosum</name>
    <name type="common">Abyssinian banana</name>
    <name type="synonym">Musa ensete</name>
    <dbReference type="NCBI Taxonomy" id="4639"/>
    <lineage>
        <taxon>Eukaryota</taxon>
        <taxon>Viridiplantae</taxon>
        <taxon>Streptophyta</taxon>
        <taxon>Embryophyta</taxon>
        <taxon>Tracheophyta</taxon>
        <taxon>Spermatophyta</taxon>
        <taxon>Magnoliopsida</taxon>
        <taxon>Liliopsida</taxon>
        <taxon>Zingiberales</taxon>
        <taxon>Musaceae</taxon>
        <taxon>Ensete</taxon>
    </lineage>
</organism>
<keyword evidence="2" id="KW-0732">Signal</keyword>
<protein>
    <submittedName>
        <fullName evidence="3">Uncharacterized protein</fullName>
    </submittedName>
</protein>
<dbReference type="InterPro" id="IPR029058">
    <property type="entry name" value="AB_hydrolase_fold"/>
</dbReference>
<name>A0A426YT53_ENSVE</name>
<dbReference type="AlphaFoldDB" id="A0A426YT53"/>
<dbReference type="GO" id="GO:0004185">
    <property type="term" value="F:serine-type carboxypeptidase activity"/>
    <property type="evidence" value="ECO:0007669"/>
    <property type="project" value="InterPro"/>
</dbReference>
<dbReference type="SUPFAM" id="SSF53474">
    <property type="entry name" value="alpha/beta-Hydrolases"/>
    <property type="match status" value="1"/>
</dbReference>
<dbReference type="Proteomes" id="UP000287651">
    <property type="component" value="Unassembled WGS sequence"/>
</dbReference>
<comment type="caution">
    <text evidence="3">The sequence shown here is derived from an EMBL/GenBank/DDBJ whole genome shotgun (WGS) entry which is preliminary data.</text>
</comment>
<dbReference type="Pfam" id="PF00450">
    <property type="entry name" value="Peptidase_S10"/>
    <property type="match status" value="1"/>
</dbReference>
<evidence type="ECO:0000256" key="2">
    <source>
        <dbReference type="SAM" id="SignalP"/>
    </source>
</evidence>
<proteinExistence type="inferred from homology"/>
<evidence type="ECO:0000313" key="4">
    <source>
        <dbReference type="Proteomes" id="UP000287651"/>
    </source>
</evidence>
<reference evidence="3 4" key="1">
    <citation type="journal article" date="2014" name="Agronomy (Basel)">
        <title>A Draft Genome Sequence for Ensete ventricosum, the Drought-Tolerant Tree Against Hunger.</title>
        <authorList>
            <person name="Harrison J."/>
            <person name="Moore K.A."/>
            <person name="Paszkiewicz K."/>
            <person name="Jones T."/>
            <person name="Grant M."/>
            <person name="Ambacheew D."/>
            <person name="Muzemil S."/>
            <person name="Studholme D.J."/>
        </authorList>
    </citation>
    <scope>NUCLEOTIDE SEQUENCE [LARGE SCALE GENOMIC DNA]</scope>
</reference>
<comment type="similarity">
    <text evidence="1">Belongs to the peptidase S10 family.</text>
</comment>